<comment type="caution">
    <text evidence="2">The sequence shown here is derived from an EMBL/GenBank/DDBJ whole genome shotgun (WGS) entry which is preliminary data.</text>
</comment>
<feature type="transmembrane region" description="Helical" evidence="1">
    <location>
        <begin position="12"/>
        <end position="30"/>
    </location>
</feature>
<protein>
    <submittedName>
        <fullName evidence="2">Efflux RND transporter permease subunit</fullName>
    </submittedName>
</protein>
<dbReference type="EMBL" id="JAFITO010000005">
    <property type="protein sequence ID" value="MBN4068122.1"/>
    <property type="molecule type" value="Genomic_DNA"/>
</dbReference>
<evidence type="ECO:0000313" key="3">
    <source>
        <dbReference type="Proteomes" id="UP000717534"/>
    </source>
</evidence>
<dbReference type="PANTHER" id="PTHR32063:SF33">
    <property type="entry name" value="RND SUPERFAMILY EFFLUX PUMP PERMEASE COMPONENT"/>
    <property type="match status" value="1"/>
</dbReference>
<feature type="transmembrane region" description="Helical" evidence="1">
    <location>
        <begin position="356"/>
        <end position="376"/>
    </location>
</feature>
<feature type="transmembrane region" description="Helical" evidence="1">
    <location>
        <begin position="900"/>
        <end position="921"/>
    </location>
</feature>
<feature type="transmembrane region" description="Helical" evidence="1">
    <location>
        <begin position="530"/>
        <end position="549"/>
    </location>
</feature>
<keyword evidence="1" id="KW-0812">Transmembrane</keyword>
<dbReference type="Gene3D" id="3.30.70.1320">
    <property type="entry name" value="Multidrug efflux transporter AcrB pore domain like"/>
    <property type="match status" value="1"/>
</dbReference>
<dbReference type="PANTHER" id="PTHR32063">
    <property type="match status" value="1"/>
</dbReference>
<dbReference type="PRINTS" id="PR00702">
    <property type="entry name" value="ACRIFLAVINRP"/>
</dbReference>
<dbReference type="Pfam" id="PF00873">
    <property type="entry name" value="ACR_tran"/>
    <property type="match status" value="1"/>
</dbReference>
<dbReference type="SUPFAM" id="SSF82866">
    <property type="entry name" value="Multidrug efflux transporter AcrB transmembrane domain"/>
    <property type="match status" value="2"/>
</dbReference>
<feature type="transmembrane region" description="Helical" evidence="1">
    <location>
        <begin position="1004"/>
        <end position="1030"/>
    </location>
</feature>
<dbReference type="Gene3D" id="3.30.70.1440">
    <property type="entry name" value="Multidrug efflux transporter AcrB pore domain"/>
    <property type="match status" value="1"/>
</dbReference>
<proteinExistence type="predicted"/>
<keyword evidence="3" id="KW-1185">Reference proteome</keyword>
<sequence>MHNLLASFARNTVFANILLLLIFFAGFIATKMMVRESFPEFSIDKIHISVPYPGADPEEVEEGINQKIEEALESIQGIDQYTTKSMENSASVLIDVKDGYDTAEVLDLVRSHINAISTLPVDAEKPIIREIVKKQVVMLLALSGDLNEKQLKQWGERIKDEVKMIPLVSQVEAYGTREYEIGIEISEEKLRRYGLTFDQVASVVRKSSLNLAGGTLRTAGEEIRIRTVGRKYTGEELADIVVLARPGGEIITLDRIADIRDGFTEDPVFATIDGQPAMFVQIAKTEEEDAIKISNAIQAFVAEKEKILPPGVQISIFYDTTDSLRARISLLTRNGIIGLSLVFFMLWLFLDMRLSFWAGLGIPISIAGAMFILWSIDATINMISLFGLIMVLGIVVDDAIVVGEAIYVHRKRGESPFDAAVNGVSEVAMPVLAAVTTTIVAFIPLSYVGGTMGKFVAILPVVVISCLLISLVESLLLLPAHLSHLPDLNKPKKMWGPFDLIERGRASVSTGLETFIEKRYVPFVSMVLNWRYVSLAIAIAVLMFSVGLVKGGLVKFQVFPKLDGFVITSTVEFPEGTPPNVTSEALTQIEAAFDRLAEKTTTISGEPLVRQRLVLVGQVLSGDMGATGPHMGSIQIILLPSEERGVHSNDLLIAWEKEVGGIPGVKSLSFEGMAAGPQGAEIEVWLQGREIDNLLLAADDLQEALTEFQGVYQIRSDYARGKNELQLSLKPEATTLGFSVEDLARQINAGFYGREAYRLQRGSDDIRVKVRYTALERSSLSDFEKVHIRTADGREVPLLSVADISFAPGFSTITRTDGLRRIKVTAEVNNRLANSGEIFDELGKTTFRELKAQYPGIHLVMQGAKKNTRESFASLKIGFPIAMLGIFVIIATVFRSYIQPFIIIFTIPFGIIGAIIGHLFFDYNISMMSIFGMVALSGVVINDAIVLIERVNNNLACGMKLFDAIIQGGARRFRAIFLTSISTIGGLAPLIMETDMQARFLIPMALSVAGGVAFATVLTLLLIPSLLVILNDFRRIVVKGVTGKWPTREEVEPRAINHG</sequence>
<dbReference type="Gene3D" id="1.20.1640.10">
    <property type="entry name" value="Multidrug efflux transporter AcrB transmembrane domain"/>
    <property type="match status" value="2"/>
</dbReference>
<dbReference type="Gene3D" id="3.30.70.1430">
    <property type="entry name" value="Multidrug efflux transporter AcrB pore domain"/>
    <property type="match status" value="2"/>
</dbReference>
<dbReference type="InterPro" id="IPR001036">
    <property type="entry name" value="Acrflvin-R"/>
</dbReference>
<feature type="transmembrane region" description="Helical" evidence="1">
    <location>
        <begin position="975"/>
        <end position="992"/>
    </location>
</feature>
<dbReference type="Proteomes" id="UP000717534">
    <property type="component" value="Unassembled WGS sequence"/>
</dbReference>
<feature type="transmembrane region" description="Helical" evidence="1">
    <location>
        <begin position="330"/>
        <end position="350"/>
    </location>
</feature>
<feature type="transmembrane region" description="Helical" evidence="1">
    <location>
        <begin position="427"/>
        <end position="448"/>
    </location>
</feature>
<organism evidence="2 3">
    <name type="scientific">Desulfotalea psychrophila</name>
    <dbReference type="NCBI Taxonomy" id="84980"/>
    <lineage>
        <taxon>Bacteria</taxon>
        <taxon>Pseudomonadati</taxon>
        <taxon>Thermodesulfobacteriota</taxon>
        <taxon>Desulfobulbia</taxon>
        <taxon>Desulfobulbales</taxon>
        <taxon>Desulfocapsaceae</taxon>
        <taxon>Desulfotalea</taxon>
    </lineage>
</organism>
<name>A0ABS3AT49_9BACT</name>
<feature type="transmembrane region" description="Helical" evidence="1">
    <location>
        <begin position="875"/>
        <end position="894"/>
    </location>
</feature>
<dbReference type="Gene3D" id="3.30.2090.10">
    <property type="entry name" value="Multidrug efflux transporter AcrB TolC docking domain, DN and DC subdomains"/>
    <property type="match status" value="2"/>
</dbReference>
<keyword evidence="1" id="KW-0472">Membrane</keyword>
<reference evidence="2 3" key="1">
    <citation type="submission" date="2021-02" db="EMBL/GenBank/DDBJ databases">
        <title>Activity-based single-cell genomes from oceanic crustal fluid captures similar information to metagenomic and metatranscriptomic surveys with orders of magnitude less sampling.</title>
        <authorList>
            <person name="D'Angelo T.S."/>
            <person name="Orcutt B.N."/>
        </authorList>
    </citation>
    <scope>NUCLEOTIDE SEQUENCE [LARGE SCALE GENOMIC DNA]</scope>
    <source>
        <strain evidence="2">AH-315-G02</strain>
    </source>
</reference>
<dbReference type="SUPFAM" id="SSF82693">
    <property type="entry name" value="Multidrug efflux transporter AcrB pore domain, PN1, PN2, PC1 and PC2 subdomains"/>
    <property type="match status" value="2"/>
</dbReference>
<dbReference type="SUPFAM" id="SSF82714">
    <property type="entry name" value="Multidrug efflux transporter AcrB TolC docking domain, DN and DC subdomains"/>
    <property type="match status" value="2"/>
</dbReference>
<accession>A0ABS3AT49</accession>
<evidence type="ECO:0000313" key="2">
    <source>
        <dbReference type="EMBL" id="MBN4068122.1"/>
    </source>
</evidence>
<gene>
    <name evidence="2" type="ORF">JYU06_01160</name>
</gene>
<feature type="transmembrane region" description="Helical" evidence="1">
    <location>
        <begin position="455"/>
        <end position="478"/>
    </location>
</feature>
<evidence type="ECO:0000256" key="1">
    <source>
        <dbReference type="SAM" id="Phobius"/>
    </source>
</evidence>
<dbReference type="InterPro" id="IPR027463">
    <property type="entry name" value="AcrB_DN_DC_subdom"/>
</dbReference>
<keyword evidence="1" id="KW-1133">Transmembrane helix</keyword>
<feature type="transmembrane region" description="Helical" evidence="1">
    <location>
        <begin position="383"/>
        <end position="407"/>
    </location>
</feature>